<dbReference type="EMBL" id="DQZR01000072">
    <property type="protein sequence ID" value="HDM35974.1"/>
    <property type="molecule type" value="Genomic_DNA"/>
</dbReference>
<dbReference type="Proteomes" id="UP000885863">
    <property type="component" value="Unassembled WGS sequence"/>
</dbReference>
<name>A0A7C0X1G4_9EURY</name>
<protein>
    <submittedName>
        <fullName evidence="1">Zinc ribbon domain-containing protein</fullName>
    </submittedName>
</protein>
<comment type="caution">
    <text evidence="1">The sequence shown here is derived from an EMBL/GenBank/DDBJ whole genome shotgun (WGS) entry which is preliminary data.</text>
</comment>
<sequence length="149" mass="17260">MEMMGYTDKFFSAEEKASFLGRLRSDLQSTRFMCVKFLSMSISNKLLDLKRLASIDPVFFKDLYREIKVLAEDKNELAIIKKEAKSVLDSLKPFIHEGDRENIQAPVERQEKEGEIELKQVCMGCNRLCDESWSFCPYCGERLQAEKKG</sequence>
<dbReference type="AlphaFoldDB" id="A0A7C0X1G4"/>
<organism evidence="1">
    <name type="scientific">Candidatus Syntropharchaeum butanivorans</name>
    <dbReference type="NCBI Taxonomy" id="1839936"/>
    <lineage>
        <taxon>Archaea</taxon>
        <taxon>Methanobacteriati</taxon>
        <taxon>Methanobacteriota</taxon>
        <taxon>Stenosarchaea group</taxon>
        <taxon>Methanomicrobia</taxon>
        <taxon>Methanosarcinales</taxon>
        <taxon>ANME-2 cluster</taxon>
        <taxon>Candidatus Syntropharchaeum</taxon>
    </lineage>
</organism>
<proteinExistence type="predicted"/>
<accession>A0A7C0X1G4</accession>
<reference evidence="1" key="1">
    <citation type="journal article" date="2020" name="mSystems">
        <title>Genome- and Community-Level Interaction Insights into Carbon Utilization and Element Cycling Functions of Hydrothermarchaeota in Hydrothermal Sediment.</title>
        <authorList>
            <person name="Zhou Z."/>
            <person name="Liu Y."/>
            <person name="Xu W."/>
            <person name="Pan J."/>
            <person name="Luo Z.H."/>
            <person name="Li M."/>
        </authorList>
    </citation>
    <scope>NUCLEOTIDE SEQUENCE [LARGE SCALE GENOMIC DNA]</scope>
    <source>
        <strain evidence="1">HyVt-185</strain>
    </source>
</reference>
<evidence type="ECO:0000313" key="1">
    <source>
        <dbReference type="EMBL" id="HDM35974.1"/>
    </source>
</evidence>
<gene>
    <name evidence="1" type="ORF">ENG09_01785</name>
</gene>